<organism evidence="4 5">
    <name type="scientific">Streptococcus loxodontisalivarius</name>
    <dbReference type="NCBI Taxonomy" id="1349415"/>
    <lineage>
        <taxon>Bacteria</taxon>
        <taxon>Bacillati</taxon>
        <taxon>Bacillota</taxon>
        <taxon>Bacilli</taxon>
        <taxon>Lactobacillales</taxon>
        <taxon>Streptococcaceae</taxon>
        <taxon>Streptococcus</taxon>
    </lineage>
</organism>
<reference evidence="4 5" key="1">
    <citation type="submission" date="2021-01" db="EMBL/GenBank/DDBJ databases">
        <title>Genomic Encyclopedia of Type Strains, Phase IV (KMG-IV): sequencing the most valuable type-strain genomes for metagenomic binning, comparative biology and taxonomic classification.</title>
        <authorList>
            <person name="Goeker M."/>
        </authorList>
    </citation>
    <scope>NUCLEOTIDE SEQUENCE [LARGE SCALE GENOMIC DNA]</scope>
    <source>
        <strain evidence="4 5">DSM 27382</strain>
    </source>
</reference>
<evidence type="ECO:0000259" key="3">
    <source>
        <dbReference type="Pfam" id="PF20921"/>
    </source>
</evidence>
<comment type="similarity">
    <text evidence="1">Belongs to the UPF0371 family.</text>
</comment>
<dbReference type="Pfam" id="PF20921">
    <property type="entry name" value="DUF1846_C"/>
    <property type="match status" value="1"/>
</dbReference>
<sequence>MKETAFNSEKYLNLQRDHILERIDQFGGKLYLEFGGKMLEDFHAARVLPGYEPNNKIKLLHELRDQVEIVIAINANNIEQSKSRGDLGISYDQEVFRLIDKFNELGIYVGSVVITQYANQPAADAFRKELEKNGIASYLHYPIAGYPTAIDHIISPEGMGKNDYIKTSRNLIVVTAPGPGSGKLATALSQLYHDHQNGVKSGYAKFETFPVWNLPLHHPVNLAYEAATADLDDVNMIDSFHLEAYGKTTVNYNRDIEIFPVVSRMLERILGKSPYASPTDMGVNMVGFAIENDQAAIEASKQEIIRRYYQTLVDFKEDRVTATAVKKIELLMNNLGISALDRQVTVAARAKAEETGQAALAMELPNGQIVTGKTSDLFGPSAAVIVNGIKALASINKETLLIEPEYVKPIQELKVDHLGNKNPRLHSSELLIALAITAMTKEEAKKAMEELGNLKGSEVHSTVILPEEDKNVFRKLGINVTVDPNFQHETLYRK</sequence>
<protein>
    <recommendedName>
        <fullName evidence="1">UPF0371 protein JOC28_001752</fullName>
    </recommendedName>
</protein>
<keyword evidence="5" id="KW-1185">Reference proteome</keyword>
<dbReference type="InterPro" id="IPR048496">
    <property type="entry name" value="DUF1846_N"/>
</dbReference>
<dbReference type="Pfam" id="PF08903">
    <property type="entry name" value="DUF1846"/>
    <property type="match status" value="1"/>
</dbReference>
<dbReference type="Gene3D" id="3.40.140.40">
    <property type="entry name" value="Domain of unknown function (DUF1846), C-terminal subdomain"/>
    <property type="match status" value="1"/>
</dbReference>
<evidence type="ECO:0000313" key="5">
    <source>
        <dbReference type="Proteomes" id="UP000697472"/>
    </source>
</evidence>
<dbReference type="InterPro" id="IPR048441">
    <property type="entry name" value="DUF1846_C"/>
</dbReference>
<name>A0ABS2PVG5_9STRE</name>
<evidence type="ECO:0000256" key="1">
    <source>
        <dbReference type="HAMAP-Rule" id="MF_01567"/>
    </source>
</evidence>
<dbReference type="InterPro" id="IPR014999">
    <property type="entry name" value="DUF1846"/>
</dbReference>
<dbReference type="EMBL" id="JAFBEH010000044">
    <property type="protein sequence ID" value="MBM7643444.1"/>
    <property type="molecule type" value="Genomic_DNA"/>
</dbReference>
<dbReference type="RefSeq" id="WP_205010298.1">
    <property type="nucleotide sequence ID" value="NZ_JAFBEH010000044.1"/>
</dbReference>
<gene>
    <name evidence="4" type="ORF">JOC28_001752</name>
</gene>
<dbReference type="Gene3D" id="3.10.630.10">
    <property type="entry name" value="dip2346 domain like"/>
    <property type="match status" value="1"/>
</dbReference>
<evidence type="ECO:0000313" key="4">
    <source>
        <dbReference type="EMBL" id="MBM7643444.1"/>
    </source>
</evidence>
<proteinExistence type="inferred from homology"/>
<dbReference type="NCBIfam" id="NF010184">
    <property type="entry name" value="PRK13663.1"/>
    <property type="match status" value="1"/>
</dbReference>
<feature type="domain" description="DUF1846" evidence="3">
    <location>
        <begin position="341"/>
        <end position="492"/>
    </location>
</feature>
<dbReference type="HAMAP" id="MF_01567">
    <property type="entry name" value="UPF0371"/>
    <property type="match status" value="1"/>
</dbReference>
<dbReference type="PIRSF" id="PIRSF033132">
    <property type="entry name" value="DUF1846"/>
    <property type="match status" value="1"/>
</dbReference>
<dbReference type="Gene3D" id="1.20.1570.10">
    <property type="entry name" value="dip2346 domain like"/>
    <property type="match status" value="1"/>
</dbReference>
<comment type="caution">
    <text evidence="4">The sequence shown here is derived from an EMBL/GenBank/DDBJ whole genome shotgun (WGS) entry which is preliminary data.</text>
</comment>
<evidence type="ECO:0000259" key="2">
    <source>
        <dbReference type="Pfam" id="PF08903"/>
    </source>
</evidence>
<feature type="domain" description="DUF1846" evidence="2">
    <location>
        <begin position="5"/>
        <end position="335"/>
    </location>
</feature>
<accession>A0ABS2PVG5</accession>
<dbReference type="Proteomes" id="UP000697472">
    <property type="component" value="Unassembled WGS sequence"/>
</dbReference>